<dbReference type="SUPFAM" id="SSF48230">
    <property type="entry name" value="Chondroitin AC/alginate lyase"/>
    <property type="match status" value="1"/>
</dbReference>
<dbReference type="PROSITE" id="PS00018">
    <property type="entry name" value="EF_HAND_1"/>
    <property type="match status" value="1"/>
</dbReference>
<evidence type="ECO:0000259" key="5">
    <source>
        <dbReference type="Pfam" id="PF02278"/>
    </source>
</evidence>
<dbReference type="Pfam" id="PF02278">
    <property type="entry name" value="Lyase_8"/>
    <property type="match status" value="1"/>
</dbReference>
<dbReference type="NCBIfam" id="TIGR02601">
    <property type="entry name" value="autotrns_rpt"/>
    <property type="match status" value="1"/>
</dbReference>
<dbReference type="Gene3D" id="2.60.220.10">
    <property type="entry name" value="Polysaccharide lyase family 8-like, C-terminal"/>
    <property type="match status" value="1"/>
</dbReference>
<dbReference type="SUPFAM" id="SSF49863">
    <property type="entry name" value="Hyaluronate lyase-like, C-terminal domain"/>
    <property type="match status" value="1"/>
</dbReference>
<dbReference type="CDD" id="cd01083">
    <property type="entry name" value="GAG_Lyase"/>
    <property type="match status" value="1"/>
</dbReference>
<dbReference type="SUPFAM" id="SSF74650">
    <property type="entry name" value="Galactose mutarotase-like"/>
    <property type="match status" value="1"/>
</dbReference>
<dbReference type="InterPro" id="IPR011050">
    <property type="entry name" value="Pectin_lyase_fold/virulence"/>
</dbReference>
<dbReference type="InterPro" id="IPR012970">
    <property type="entry name" value="Lyase_8_alpha_N"/>
</dbReference>
<feature type="active site" evidence="4">
    <location>
        <position position="247"/>
    </location>
</feature>
<evidence type="ECO:0000259" key="6">
    <source>
        <dbReference type="Pfam" id="PF02884"/>
    </source>
</evidence>
<dbReference type="InterPro" id="IPR003159">
    <property type="entry name" value="Lyase_8_central_dom"/>
</dbReference>
<keyword evidence="3" id="KW-0456">Lyase</keyword>
<dbReference type="Pfam" id="PF02884">
    <property type="entry name" value="Lyase_8_C"/>
    <property type="match status" value="1"/>
</dbReference>
<protein>
    <recommendedName>
        <fullName evidence="10">Chondroitin AC lyase</fullName>
    </recommendedName>
</protein>
<dbReference type="KEGG" id="lpav:PLANPX_5473"/>
<dbReference type="EMBL" id="AP021861">
    <property type="protein sequence ID" value="BBO35861.1"/>
    <property type="molecule type" value="Genomic_DNA"/>
</dbReference>
<evidence type="ECO:0000313" key="8">
    <source>
        <dbReference type="EMBL" id="BBO35861.1"/>
    </source>
</evidence>
<dbReference type="InterPro" id="IPR011071">
    <property type="entry name" value="Lyase_8-like_C"/>
</dbReference>
<dbReference type="SUPFAM" id="SSF51126">
    <property type="entry name" value="Pectin lyase-like"/>
    <property type="match status" value="1"/>
</dbReference>
<evidence type="ECO:0008006" key="10">
    <source>
        <dbReference type="Google" id="ProtNLM"/>
    </source>
</evidence>
<dbReference type="InterPro" id="IPR014718">
    <property type="entry name" value="GH-type_carb-bd"/>
</dbReference>
<keyword evidence="2" id="KW-0732">Signal</keyword>
<dbReference type="Gene3D" id="1.50.10.100">
    <property type="entry name" value="Chondroitin AC/alginate lyase"/>
    <property type="match status" value="1"/>
</dbReference>
<dbReference type="InterPro" id="IPR011013">
    <property type="entry name" value="Gal_mutarotase_sf_dom"/>
</dbReference>
<dbReference type="InterPro" id="IPR018247">
    <property type="entry name" value="EF_Hand_1_Ca_BS"/>
</dbReference>
<dbReference type="Proteomes" id="UP000326837">
    <property type="component" value="Chromosome"/>
</dbReference>
<dbReference type="Pfam" id="PF12951">
    <property type="entry name" value="PATR"/>
    <property type="match status" value="2"/>
</dbReference>
<evidence type="ECO:0000256" key="4">
    <source>
        <dbReference type="PIRSR" id="PIRSR638970-1"/>
    </source>
</evidence>
<keyword evidence="9" id="KW-1185">Reference proteome</keyword>
<evidence type="ECO:0000256" key="3">
    <source>
        <dbReference type="ARBA" id="ARBA00023239"/>
    </source>
</evidence>
<dbReference type="Gene3D" id="2.70.98.10">
    <property type="match status" value="1"/>
</dbReference>
<comment type="similarity">
    <text evidence="1">Belongs to the polysaccharide lyase 8 family.</text>
</comment>
<dbReference type="GO" id="GO:0030246">
    <property type="term" value="F:carbohydrate binding"/>
    <property type="evidence" value="ECO:0007669"/>
    <property type="project" value="InterPro"/>
</dbReference>
<dbReference type="Pfam" id="PF08124">
    <property type="entry name" value="Lyase_8_N"/>
    <property type="match status" value="1"/>
</dbReference>
<evidence type="ECO:0000256" key="1">
    <source>
        <dbReference type="ARBA" id="ARBA00006699"/>
    </source>
</evidence>
<organism evidence="8 9">
    <name type="scientific">Lacipirellula parvula</name>
    <dbReference type="NCBI Taxonomy" id="2650471"/>
    <lineage>
        <taxon>Bacteria</taxon>
        <taxon>Pseudomonadati</taxon>
        <taxon>Planctomycetota</taxon>
        <taxon>Planctomycetia</taxon>
        <taxon>Pirellulales</taxon>
        <taxon>Lacipirellulaceae</taxon>
        <taxon>Lacipirellula</taxon>
    </lineage>
</organism>
<dbReference type="GO" id="GO:0005975">
    <property type="term" value="P:carbohydrate metabolic process"/>
    <property type="evidence" value="ECO:0007669"/>
    <property type="project" value="InterPro"/>
</dbReference>
<sequence>MRCRPRPSLSELVNVLHRSRVISITVRVAILAIAPALTVSFVRPIYADDLSTVRDRLMADLLSSVPSASTVNGYRSSLSANGSWSDVNYGSQSRVDWEPMTHLTRLTAMAEAYSSSSNSLYQNTALRDDILKAYDYWISRNPLSDNWYYNEISAPQELGNAMVLINSALSSSRRNSGLDILERAYRSRSSTSLNTGMNRVERATAGISRGIVAGSNSITADAFAAIGDTLVVTTGEGIQRDGSFHQHGRQLYNQGYGSSFIGGVTQALELNGGTSFAFASDNQRALIDYMLDGTQWMVRGQVVDYTASGREITRKGQDDNAAALSGRLKTIIDSTLGYRAAELTAFRERILAANSSGAASPTLALSGNKHFWRSDFTVHQRPDFYASVKLSSTRTVQPETGNDEGLKNLYLSDGVNLIMRTGNEYDNIMPVWNWRRLPGTTVEQDSRSLKPTDDFGVTGTSTYAGGVSDGEYGASAFKYNRFNVKANKSWFFFDDEFVALGAAIDAPNSVNNVNTTVNQTLLKGTVSYKTADSAARQTITLGQTVTPANLEWVFHDGVGYFFPTPVSNATFRAYTQTGTWESINERYDDTAVSKDVFTLYVNHGNGFTGGSYNYIAVPGLTVGDMDSYLAANPIEVLRNTSAVQAVRQSSLDVTQAAFYSASSLNLGGGQSFAVSDPSTVIMRRPNNALQLTASSPEAKSLPLDIDLNSVKFATNGGSWLDGFGKSATVTLGLPGGDRAGASVGIAISTDAAATPTIRFTTFDQPTTFSYVSDAPLALPANTTLYAGSNKTLTFNGAITGNASLTKSGESDLNLKGANGYRGGTTVLGGDVAVSGDQREADGGWTVGPSNASDVTVDFLANAKINVSAAGRVHLGNTTPSGEGKNILNAAGTVVNEGALYVGRNATVNVTGEWTQTGPLSIVARGSSPFSPVLAVPNGGAFNYAGTTNIKMDPAPDSTGVASLIIGDGSGAGVFSTSRGFERTVPTGDGASVITLQNNGKLALTADVPQLTTGQFQFQLGAVAGVVDTKSYYAGLSTPITNQSGKIGGLTKRGNGTLELFVASQYQGETLVGNGTLKVSNTTGSATGTGAVVVEAGASLTGSGAISGAVALQAGGSIAPGATTGTLTTGAQTWSGGGAFCFEVASVDPSQTSQSAKRGLLGGADWLAVNGSITISATAANPFVINLAGLMGDVLGSVEAWNAARNYTWTLATASGGISGFAADRFVIDAADFAATNDVNGVWSINRLGNSLLLEYAANGVAGDFDDNGLVDGADFLAWQRGFGSNYSESDLETWRASFAAASFATATPVPEPAAIHLLALAAFAGAWSVRQRLATTSGELA</sequence>
<evidence type="ECO:0000313" key="9">
    <source>
        <dbReference type="Proteomes" id="UP000326837"/>
    </source>
</evidence>
<proteinExistence type="inferred from homology"/>
<feature type="domain" description="Polysaccharide lyase family 8 central" evidence="5">
    <location>
        <begin position="368"/>
        <end position="620"/>
    </location>
</feature>
<feature type="active site" evidence="4">
    <location>
        <position position="256"/>
    </location>
</feature>
<evidence type="ECO:0000256" key="2">
    <source>
        <dbReference type="ARBA" id="ARBA00022729"/>
    </source>
</evidence>
<feature type="domain" description="Polysaccharide lyase 8 N-terminal alpha-helical" evidence="7">
    <location>
        <begin position="71"/>
        <end position="323"/>
    </location>
</feature>
<gene>
    <name evidence="8" type="ORF">PLANPX_5473</name>
</gene>
<dbReference type="GO" id="GO:0005576">
    <property type="term" value="C:extracellular region"/>
    <property type="evidence" value="ECO:0007669"/>
    <property type="project" value="InterPro"/>
</dbReference>
<dbReference type="PANTHER" id="PTHR38481">
    <property type="entry name" value="HYALURONATE LYASE"/>
    <property type="match status" value="1"/>
</dbReference>
<feature type="active site" evidence="4">
    <location>
        <position position="310"/>
    </location>
</feature>
<dbReference type="InterPro" id="IPR008929">
    <property type="entry name" value="Chondroitin_lyas"/>
</dbReference>
<dbReference type="PANTHER" id="PTHR38481:SF1">
    <property type="entry name" value="HYALURONATE LYASE"/>
    <property type="match status" value="1"/>
</dbReference>
<evidence type="ECO:0000259" key="7">
    <source>
        <dbReference type="Pfam" id="PF08124"/>
    </source>
</evidence>
<feature type="domain" description="Polysaccharide lyase family 8 C-terminal" evidence="6">
    <location>
        <begin position="635"/>
        <end position="699"/>
    </location>
</feature>
<reference evidence="9" key="1">
    <citation type="submission" date="2019-10" db="EMBL/GenBank/DDBJ databases">
        <title>Lacipirellula parvula gen. nov., sp. nov., representing a lineage of planctomycetes widespread in freshwater anoxic habitats, and description of the family Lacipirellulaceae.</title>
        <authorList>
            <person name="Dedysh S.N."/>
            <person name="Kulichevskaya I.S."/>
            <person name="Beletsky A.V."/>
            <person name="Rakitin A.L."/>
            <person name="Mardanov A.V."/>
            <person name="Ivanova A.A."/>
            <person name="Saltykova V.X."/>
            <person name="Rijpstra W.I.C."/>
            <person name="Sinninghe Damste J.S."/>
            <person name="Ravin N.V."/>
        </authorList>
    </citation>
    <scope>NUCLEOTIDE SEQUENCE [LARGE SCALE GENOMIC DNA]</scope>
    <source>
        <strain evidence="9">PX69</strain>
    </source>
</reference>
<dbReference type="GO" id="GO:0016837">
    <property type="term" value="F:carbon-oxygen lyase activity, acting on polysaccharides"/>
    <property type="evidence" value="ECO:0007669"/>
    <property type="project" value="UniProtKB-ARBA"/>
</dbReference>
<dbReference type="InterPro" id="IPR038970">
    <property type="entry name" value="Lyase_8"/>
</dbReference>
<accession>A0A5K7XKY1</accession>
<name>A0A5K7XKY1_9BACT</name>
<dbReference type="InterPro" id="IPR013425">
    <property type="entry name" value="Autotrns_rpt"/>
</dbReference>
<dbReference type="InterPro" id="IPR004103">
    <property type="entry name" value="Lyase_8_C"/>
</dbReference>